<dbReference type="OrthoDB" id="7463018at2759"/>
<gene>
    <name evidence="3" type="ORF">g.16589</name>
</gene>
<keyword evidence="1" id="KW-1133">Transmembrane helix</keyword>
<evidence type="ECO:0008006" key="4">
    <source>
        <dbReference type="Google" id="ProtNLM"/>
    </source>
</evidence>
<evidence type="ECO:0000256" key="1">
    <source>
        <dbReference type="SAM" id="Phobius"/>
    </source>
</evidence>
<feature type="chain" id="PRO_5009115526" description="Reticulon domain-containing protein" evidence="2">
    <location>
        <begin position="20"/>
        <end position="166"/>
    </location>
</feature>
<accession>A0A1E1WR34</accession>
<keyword evidence="1" id="KW-0812">Transmembrane</keyword>
<proteinExistence type="predicted"/>
<name>A0A1E1WR34_PECGO</name>
<keyword evidence="2" id="KW-0732">Signal</keyword>
<feature type="transmembrane region" description="Helical" evidence="1">
    <location>
        <begin position="84"/>
        <end position="113"/>
    </location>
</feature>
<evidence type="ECO:0000256" key="2">
    <source>
        <dbReference type="SAM" id="SignalP"/>
    </source>
</evidence>
<protein>
    <recommendedName>
        <fullName evidence="4">Reticulon domain-containing protein</fullName>
    </recommendedName>
</protein>
<sequence>MTMVFKFIALSVVFGMVLAVPSAKMTAPSFDDLAYSPYSPYEIVDIVDPIADERPAAGVVLAKPNLITSIISIVSSVAGLKAKALALTVAAIGWLMSKSFVFAIGAVATFAFCKLTTKCHLGSPAVYKYVPPQVRSFVTPERLEDAQNFLMTAMQQYADKKGRSLY</sequence>
<organism evidence="3">
    <name type="scientific">Pectinophora gossypiella</name>
    <name type="common">Cotton pink bollworm</name>
    <name type="synonym">Depressaria gossypiella</name>
    <dbReference type="NCBI Taxonomy" id="13191"/>
    <lineage>
        <taxon>Eukaryota</taxon>
        <taxon>Metazoa</taxon>
        <taxon>Ecdysozoa</taxon>
        <taxon>Arthropoda</taxon>
        <taxon>Hexapoda</taxon>
        <taxon>Insecta</taxon>
        <taxon>Pterygota</taxon>
        <taxon>Neoptera</taxon>
        <taxon>Endopterygota</taxon>
        <taxon>Lepidoptera</taxon>
        <taxon>Glossata</taxon>
        <taxon>Ditrysia</taxon>
        <taxon>Gelechioidea</taxon>
        <taxon>Gelechiidae</taxon>
        <taxon>Apatetrinae</taxon>
        <taxon>Pectinophora</taxon>
    </lineage>
</organism>
<evidence type="ECO:0000313" key="3">
    <source>
        <dbReference type="EMBL" id="JAT89479.1"/>
    </source>
</evidence>
<feature type="signal peptide" evidence="2">
    <location>
        <begin position="1"/>
        <end position="19"/>
    </location>
</feature>
<keyword evidence="1" id="KW-0472">Membrane</keyword>
<dbReference type="EMBL" id="GDQN01001575">
    <property type="protein sequence ID" value="JAT89479.1"/>
    <property type="molecule type" value="Transcribed_RNA"/>
</dbReference>
<dbReference type="AlphaFoldDB" id="A0A1E1WR34"/>
<reference evidence="3" key="1">
    <citation type="submission" date="2015-09" db="EMBL/GenBank/DDBJ databases">
        <title>De novo assembly of Pectinophora gossypiella (Pink Bollworm) gut transcriptome.</title>
        <authorList>
            <person name="Tassone E.E."/>
        </authorList>
    </citation>
    <scope>NUCLEOTIDE SEQUENCE</scope>
</reference>